<evidence type="ECO:0000256" key="7">
    <source>
        <dbReference type="ARBA" id="ARBA00023136"/>
    </source>
</evidence>
<accession>A0A4R1FUV2</accession>
<keyword evidence="6 13" id="KW-1133">Transmembrane helix</keyword>
<dbReference type="Pfam" id="PF00916">
    <property type="entry name" value="Sulfate_transp"/>
    <property type="match status" value="1"/>
</dbReference>
<evidence type="ECO:0000256" key="11">
    <source>
        <dbReference type="PIRSR" id="PIRSR601765-1"/>
    </source>
</evidence>
<feature type="transmembrane region" description="Helical" evidence="13">
    <location>
        <begin position="128"/>
        <end position="156"/>
    </location>
</feature>
<dbReference type="InterPro" id="IPR036874">
    <property type="entry name" value="Carbonic_anhydrase_sf"/>
</dbReference>
<evidence type="ECO:0000313" key="15">
    <source>
        <dbReference type="EMBL" id="TCJ95031.1"/>
    </source>
</evidence>
<keyword evidence="4 13" id="KW-0812">Transmembrane</keyword>
<feature type="binding site" evidence="11">
    <location>
        <position position="628"/>
    </location>
    <ligand>
        <name>Zn(2+)</name>
        <dbReference type="ChEBI" id="CHEBI:29105"/>
    </ligand>
</feature>
<evidence type="ECO:0000313" key="16">
    <source>
        <dbReference type="Proteomes" id="UP000294856"/>
    </source>
</evidence>
<evidence type="ECO:0000256" key="8">
    <source>
        <dbReference type="ARBA" id="ARBA00023239"/>
    </source>
</evidence>
<feature type="transmembrane region" description="Helical" evidence="13">
    <location>
        <begin position="329"/>
        <end position="346"/>
    </location>
</feature>
<keyword evidence="7 13" id="KW-0472">Membrane</keyword>
<evidence type="ECO:0000256" key="12">
    <source>
        <dbReference type="SAM" id="MobiDB-lite"/>
    </source>
</evidence>
<feature type="binding site" evidence="11">
    <location>
        <position position="568"/>
    </location>
    <ligand>
        <name>Zn(2+)</name>
        <dbReference type="ChEBI" id="CHEBI:29105"/>
    </ligand>
</feature>
<dbReference type="SMART" id="SM00947">
    <property type="entry name" value="Pro_CA"/>
    <property type="match status" value="1"/>
</dbReference>
<dbReference type="SUPFAM" id="SSF53056">
    <property type="entry name" value="beta-carbonic anhydrase, cab"/>
    <property type="match status" value="1"/>
</dbReference>
<dbReference type="GO" id="GO:0004089">
    <property type="term" value="F:carbonate dehydratase activity"/>
    <property type="evidence" value="ECO:0007669"/>
    <property type="project" value="UniProtKB-EC"/>
</dbReference>
<dbReference type="STRING" id="1210063.GCA_001612665_03604"/>
<comment type="similarity">
    <text evidence="2">Belongs to the beta-class carbonic anhydrase family.</text>
</comment>
<evidence type="ECO:0000256" key="13">
    <source>
        <dbReference type="SAM" id="Phobius"/>
    </source>
</evidence>
<reference evidence="15 16" key="1">
    <citation type="submission" date="2019-03" db="EMBL/GenBank/DDBJ databases">
        <title>Genomic Encyclopedia of Type Strains, Phase IV (KMG-IV): sequencing the most valuable type-strain genomes for metagenomic binning, comparative biology and taxonomic classification.</title>
        <authorList>
            <person name="Goeker M."/>
        </authorList>
    </citation>
    <scope>NUCLEOTIDE SEQUENCE [LARGE SCALE GENOMIC DNA]</scope>
    <source>
        <strain evidence="15 16">DSM 44684</strain>
    </source>
</reference>
<feature type="transmembrane region" description="Helical" evidence="13">
    <location>
        <begin position="352"/>
        <end position="369"/>
    </location>
</feature>
<feature type="transmembrane region" description="Helical" evidence="13">
    <location>
        <begin position="100"/>
        <end position="121"/>
    </location>
</feature>
<feature type="transmembrane region" description="Helical" evidence="13">
    <location>
        <begin position="176"/>
        <end position="196"/>
    </location>
</feature>
<dbReference type="Gene3D" id="3.40.1050.10">
    <property type="entry name" value="Carbonic anhydrase"/>
    <property type="match status" value="1"/>
</dbReference>
<dbReference type="EMBL" id="SMFR01000003">
    <property type="protein sequence ID" value="TCJ95031.1"/>
    <property type="molecule type" value="Genomic_DNA"/>
</dbReference>
<dbReference type="InterPro" id="IPR011547">
    <property type="entry name" value="SLC26A/SulP_dom"/>
</dbReference>
<feature type="transmembrane region" description="Helical" evidence="13">
    <location>
        <begin position="381"/>
        <end position="412"/>
    </location>
</feature>
<proteinExistence type="inferred from homology"/>
<feature type="region of interest" description="Disordered" evidence="12">
    <location>
        <begin position="1"/>
        <end position="21"/>
    </location>
</feature>
<dbReference type="RefSeq" id="WP_067452119.1">
    <property type="nucleotide sequence ID" value="NZ_SMFR01000003.1"/>
</dbReference>
<evidence type="ECO:0000256" key="1">
    <source>
        <dbReference type="ARBA" id="ARBA00004141"/>
    </source>
</evidence>
<keyword evidence="8" id="KW-0456">Lyase</keyword>
<dbReference type="PANTHER" id="PTHR11814">
    <property type="entry name" value="SULFATE TRANSPORTER"/>
    <property type="match status" value="1"/>
</dbReference>
<feature type="transmembrane region" description="Helical" evidence="13">
    <location>
        <begin position="249"/>
        <end position="274"/>
    </location>
</feature>
<feature type="binding site" evidence="11">
    <location>
        <position position="570"/>
    </location>
    <ligand>
        <name>Zn(2+)</name>
        <dbReference type="ChEBI" id="CHEBI:29105"/>
    </ligand>
</feature>
<feature type="binding site" evidence="11">
    <location>
        <position position="625"/>
    </location>
    <ligand>
        <name>Zn(2+)</name>
        <dbReference type="ChEBI" id="CHEBI:29105"/>
    </ligand>
</feature>
<keyword evidence="5 11" id="KW-0862">Zinc</keyword>
<protein>
    <recommendedName>
        <fullName evidence="3">carbonic anhydrase</fullName>
        <ecNumber evidence="3">4.2.1.1</ecNumber>
    </recommendedName>
</protein>
<evidence type="ECO:0000256" key="4">
    <source>
        <dbReference type="ARBA" id="ARBA00022692"/>
    </source>
</evidence>
<gene>
    <name evidence="15" type="ORF">DFR71_3945</name>
</gene>
<dbReference type="OrthoDB" id="9771198at2"/>
<comment type="subcellular location">
    <subcellularLocation>
        <location evidence="1">Membrane</location>
        <topology evidence="1">Multi-pass membrane protein</topology>
    </subcellularLocation>
</comment>
<dbReference type="Pfam" id="PF00484">
    <property type="entry name" value="Pro_CA"/>
    <property type="match status" value="1"/>
</dbReference>
<evidence type="ECO:0000256" key="5">
    <source>
        <dbReference type="ARBA" id="ARBA00022833"/>
    </source>
</evidence>
<feature type="transmembrane region" description="Helical" evidence="13">
    <location>
        <begin position="60"/>
        <end position="80"/>
    </location>
</feature>
<dbReference type="GO" id="GO:0016020">
    <property type="term" value="C:membrane"/>
    <property type="evidence" value="ECO:0007669"/>
    <property type="project" value="UniProtKB-SubCell"/>
</dbReference>
<dbReference type="Proteomes" id="UP000294856">
    <property type="component" value="Unassembled WGS sequence"/>
</dbReference>
<dbReference type="InterPro" id="IPR001765">
    <property type="entry name" value="Carbonic_anhydrase"/>
</dbReference>
<dbReference type="GO" id="GO:0015976">
    <property type="term" value="P:carbon utilization"/>
    <property type="evidence" value="ECO:0007669"/>
    <property type="project" value="InterPro"/>
</dbReference>
<evidence type="ECO:0000256" key="10">
    <source>
        <dbReference type="ARBA" id="ARBA00048348"/>
    </source>
</evidence>
<dbReference type="InterPro" id="IPR015892">
    <property type="entry name" value="Carbonic_anhydrase_CS"/>
</dbReference>
<feature type="domain" description="SLC26A/SulP transporter" evidence="14">
    <location>
        <begin position="29"/>
        <end position="386"/>
    </location>
</feature>
<dbReference type="AlphaFoldDB" id="A0A4R1FUV2"/>
<evidence type="ECO:0000259" key="14">
    <source>
        <dbReference type="Pfam" id="PF00916"/>
    </source>
</evidence>
<comment type="function">
    <text evidence="9">Catalyzes the reversible hydration of carbon dioxide to form bicarbonate.</text>
</comment>
<evidence type="ECO:0000256" key="3">
    <source>
        <dbReference type="ARBA" id="ARBA00012925"/>
    </source>
</evidence>
<comment type="catalytic activity">
    <reaction evidence="10">
        <text>hydrogencarbonate + H(+) = CO2 + H2O</text>
        <dbReference type="Rhea" id="RHEA:10748"/>
        <dbReference type="ChEBI" id="CHEBI:15377"/>
        <dbReference type="ChEBI" id="CHEBI:15378"/>
        <dbReference type="ChEBI" id="CHEBI:16526"/>
        <dbReference type="ChEBI" id="CHEBI:17544"/>
        <dbReference type="EC" id="4.2.1.1"/>
    </reaction>
</comment>
<evidence type="ECO:0000256" key="9">
    <source>
        <dbReference type="ARBA" id="ARBA00024993"/>
    </source>
</evidence>
<sequence length="741" mass="76304">MSIENDLAPPPADHSSTESSRPAWQQTLLRHDLPASIVVFLVALPLSLGIAVASGAPIAAGLVAAVIGGVVAGLLGGSVLQVSGPAAGLTVVVAESIAQFGWRVTCFIVVAAGVLQILFGLSRIARAALAVAPVVVHAMLAGIGITIALQQIHVLLGGSSHSTALRNLTELPGQLLALHGGDALVGAVVIAVMLGWKHVPPKLRAVPGALVAVLAGTLLSLGLPEVERIALSGSVFDALGLPELPSGNWSAVAMMVLTIALIASVESLLSAVAVDKMHTGPRTGFDRELIGQGTANIISGLVGGLPITGVIVRSATNVGAGARTRASTVLHGLWILLFSVALVGLVEQIPKAALAGLLIVIGMQLLKLAHIRLARRTGDLLIYVVTVLGVVFTNLLEGVVIGLGLAFGLLLWRVVRVQVTAAPLPDGRWQVHIDGSCTFLALPKLSGELAKVPAGVDVTVEMTVDFLDHAAFEAIEAWQHQQESGGGRVDFVEIGSARMADTPAAPPTRGFGRAAIDEILGPWRHRKSGGDAVTAGVAAYHRGHAHVVRSHLDGLHDSQDPDSFFLTCSDSRIVPNVITHSGPGDLFTVRNVGNLVPVSGDDSVEAALSFALDSLAVRSVVVCGHSSCGAMKAVHSAADTAGGLSSWLRHAQPTLRRFLAGHPVAAAAAAAGYGEVDQLSMVNVAVQLETLGRNPAVRRAMTERGLVVSGLFFDIATSRVLEVTLDGVGAIDDHAGLTVTG</sequence>
<organism evidence="15 16">
    <name type="scientific">Nocardia alba</name>
    <dbReference type="NCBI Taxonomy" id="225051"/>
    <lineage>
        <taxon>Bacteria</taxon>
        <taxon>Bacillati</taxon>
        <taxon>Actinomycetota</taxon>
        <taxon>Actinomycetes</taxon>
        <taxon>Mycobacteriales</taxon>
        <taxon>Nocardiaceae</taxon>
        <taxon>Nocardia</taxon>
    </lineage>
</organism>
<keyword evidence="16" id="KW-1185">Reference proteome</keyword>
<dbReference type="PROSITE" id="PS00704">
    <property type="entry name" value="PROK_CO2_ANHYDRASE_1"/>
    <property type="match status" value="1"/>
</dbReference>
<dbReference type="GO" id="GO:0055085">
    <property type="term" value="P:transmembrane transport"/>
    <property type="evidence" value="ECO:0007669"/>
    <property type="project" value="InterPro"/>
</dbReference>
<feature type="transmembrane region" description="Helical" evidence="13">
    <location>
        <begin position="33"/>
        <end position="53"/>
    </location>
</feature>
<feature type="transmembrane region" description="Helical" evidence="13">
    <location>
        <begin position="203"/>
        <end position="223"/>
    </location>
</feature>
<evidence type="ECO:0000256" key="2">
    <source>
        <dbReference type="ARBA" id="ARBA00006217"/>
    </source>
</evidence>
<keyword evidence="11" id="KW-0479">Metal-binding</keyword>
<dbReference type="EC" id="4.2.1.1" evidence="3"/>
<comment type="caution">
    <text evidence="15">The sequence shown here is derived from an EMBL/GenBank/DDBJ whole genome shotgun (WGS) entry which is preliminary data.</text>
</comment>
<dbReference type="InterPro" id="IPR001902">
    <property type="entry name" value="SLC26A/SulP_fam"/>
</dbReference>
<dbReference type="GO" id="GO:0008270">
    <property type="term" value="F:zinc ion binding"/>
    <property type="evidence" value="ECO:0007669"/>
    <property type="project" value="InterPro"/>
</dbReference>
<name>A0A4R1FUV2_9NOCA</name>
<comment type="cofactor">
    <cofactor evidence="11">
        <name>Zn(2+)</name>
        <dbReference type="ChEBI" id="CHEBI:29105"/>
    </cofactor>
    <text evidence="11">Binds 1 zinc ion per subunit.</text>
</comment>
<evidence type="ECO:0000256" key="6">
    <source>
        <dbReference type="ARBA" id="ARBA00022989"/>
    </source>
</evidence>